<reference evidence="1 2" key="1">
    <citation type="journal article" date="2017" name="Elife">
        <title>Extensive horizontal gene transfer in cheese-associated bacteria.</title>
        <authorList>
            <person name="Bonham K.S."/>
            <person name="Wolfe B.E."/>
            <person name="Dutton R.J."/>
        </authorList>
    </citation>
    <scope>NUCLEOTIDE SEQUENCE [LARGE SCALE GENOMIC DNA]</scope>
    <source>
        <strain evidence="1 2">JB196</strain>
    </source>
</reference>
<protein>
    <submittedName>
        <fullName evidence="1">Chromosome partitioning protein ParB</fullName>
    </submittedName>
</protein>
<dbReference type="Proteomes" id="UP000252479">
    <property type="component" value="Unassembled WGS sequence"/>
</dbReference>
<evidence type="ECO:0000313" key="2">
    <source>
        <dbReference type="Proteomes" id="UP000252479"/>
    </source>
</evidence>
<dbReference type="InterPro" id="IPR036086">
    <property type="entry name" value="ParB/Sulfiredoxin_sf"/>
</dbReference>
<sequence length="309" mass="35150">MNQKIIAVVMTITGLFTSPLYANTIRAGDVINVSLDELIPTQTSVGYDQIMYKLGRYQFDREKMFDEVCEANGQKGVENISVNASPNNPSSFTCQLTVGKRKQDMKTVVIAPDGDYYLTDGHHTFNVFYEMPEGGADFHINVVVAKDYRDIKGMDKFWTQMKNDGNTWLFDVNSNPIRYDELPTSLGIKNFHNDLYRSLMYFTRGVSWDKPDKPVPFLEFYWSKEVRKKIDASTFDLNSKDGYAKAVKTVSEYILAVDTTDVGGSNLSAKQMGQFNAYDKKAFKKLFKGDGKIDYLLRYKATLSEKPSQ</sequence>
<dbReference type="RefSeq" id="WP_086957955.1">
    <property type="nucleotide sequence ID" value="NZ_FUKS01000003.1"/>
</dbReference>
<name>A0A368LP69_9VIBR</name>
<organism evidence="1 2">
    <name type="scientific">Vibrio casei</name>
    <dbReference type="NCBI Taxonomy" id="673372"/>
    <lineage>
        <taxon>Bacteria</taxon>
        <taxon>Pseudomonadati</taxon>
        <taxon>Pseudomonadota</taxon>
        <taxon>Gammaproteobacteria</taxon>
        <taxon>Vibrionales</taxon>
        <taxon>Vibrionaceae</taxon>
        <taxon>Vibrio</taxon>
    </lineage>
</organism>
<accession>A0A368LP69</accession>
<dbReference type="CDD" id="cd16390">
    <property type="entry name" value="ParB_N_Srx_like"/>
    <property type="match status" value="1"/>
</dbReference>
<dbReference type="InterPro" id="IPR014956">
    <property type="entry name" value="ParBc_2"/>
</dbReference>
<evidence type="ECO:0000313" key="1">
    <source>
        <dbReference type="EMBL" id="RCS73667.1"/>
    </source>
</evidence>
<dbReference type="Pfam" id="PF08857">
    <property type="entry name" value="ParBc_2"/>
    <property type="match status" value="1"/>
</dbReference>
<gene>
    <name evidence="1" type="ORF">CIK83_08625</name>
</gene>
<dbReference type="SUPFAM" id="SSF110849">
    <property type="entry name" value="ParB/Sulfiredoxin"/>
    <property type="match status" value="1"/>
</dbReference>
<keyword evidence="2" id="KW-1185">Reference proteome</keyword>
<comment type="caution">
    <text evidence="1">The sequence shown here is derived from an EMBL/GenBank/DDBJ whole genome shotgun (WGS) entry which is preliminary data.</text>
</comment>
<dbReference type="EMBL" id="QPGL01000001">
    <property type="protein sequence ID" value="RCS73667.1"/>
    <property type="molecule type" value="Genomic_DNA"/>
</dbReference>
<dbReference type="AlphaFoldDB" id="A0A368LP69"/>
<proteinExistence type="predicted"/>
<dbReference type="GeneID" id="303188983"/>
<dbReference type="Gene3D" id="3.90.1530.10">
    <property type="entry name" value="Conserved hypothetical protein from pyrococcus furiosus pfu- 392566-001, ParB domain"/>
    <property type="match status" value="1"/>
</dbReference>